<dbReference type="AlphaFoldDB" id="A0A0S2ZPG0"/>
<evidence type="ECO:0000313" key="3">
    <source>
        <dbReference type="Proteomes" id="UP000063275"/>
    </source>
</evidence>
<gene>
    <name evidence="2" type="ORF">RN87_08270</name>
</gene>
<organism evidence="2">
    <name type="scientific">Fusobacterium hwasookii ChDC F174</name>
    <dbReference type="NCBI Taxonomy" id="1307442"/>
    <lineage>
        <taxon>Bacteria</taxon>
        <taxon>Fusobacteriati</taxon>
        <taxon>Fusobacteriota</taxon>
        <taxon>Fusobacteriia</taxon>
        <taxon>Fusobacteriales</taxon>
        <taxon>Fusobacteriaceae</taxon>
        <taxon>Fusobacterium</taxon>
    </lineage>
</organism>
<dbReference type="OrthoDB" id="90476at2"/>
<evidence type="ECO:0000313" key="2">
    <source>
        <dbReference type="EMBL" id="ALQ40524.1"/>
    </source>
</evidence>
<reference evidence="2 3" key="1">
    <citation type="submission" date="2015-11" db="EMBL/GenBank/DDBJ databases">
        <authorList>
            <person name="Zhang Y."/>
            <person name="Guo Z."/>
        </authorList>
    </citation>
    <scope>NUCLEOTIDE SEQUENCE [LARGE SCALE GENOMIC DNA]</scope>
    <source>
        <strain evidence="2 3">ChDC F174</strain>
    </source>
</reference>
<accession>A0A0S2ZPG0</accession>
<keyword evidence="1" id="KW-1133">Transmembrane helix</keyword>
<feature type="transmembrane region" description="Helical" evidence="1">
    <location>
        <begin position="110"/>
        <end position="132"/>
    </location>
</feature>
<name>A0A0S2ZPG0_9FUSO</name>
<sequence>MDLFRIFIIIIATTLITLFFILSLLLPFTFRRRKIQKIQFLDLDRSTKVLGAWDFFYSILKMENVSKAFHYTEILFLVVDGLFVLIGIYVVNHGGAKLSEVSIDLKDTMLLLFIEPIILWLITLFLFLFAMYMKKKENKRITEMLNDLEKAKLLNLAQKDFFKSNEIVRVGKLSNDIKLGDKYIFAIYPAYIIPYSWIKDVKVTTTFVRNGTRYYLNFIFKNSWKPLKIFSPKEILAEEIKNLILNKKNLNEKGVF</sequence>
<evidence type="ECO:0000256" key="1">
    <source>
        <dbReference type="SAM" id="Phobius"/>
    </source>
</evidence>
<protein>
    <submittedName>
        <fullName evidence="2">Uncharacterized protein</fullName>
    </submittedName>
</protein>
<proteinExistence type="predicted"/>
<keyword evidence="1" id="KW-0472">Membrane</keyword>
<feature type="transmembrane region" description="Helical" evidence="1">
    <location>
        <begin position="6"/>
        <end position="30"/>
    </location>
</feature>
<dbReference type="KEGG" id="fhw:RN87_08270"/>
<dbReference type="EMBL" id="CP013331">
    <property type="protein sequence ID" value="ALQ40524.1"/>
    <property type="molecule type" value="Genomic_DNA"/>
</dbReference>
<keyword evidence="1" id="KW-0812">Transmembrane</keyword>
<dbReference type="Proteomes" id="UP000063275">
    <property type="component" value="Chromosome"/>
</dbReference>
<feature type="transmembrane region" description="Helical" evidence="1">
    <location>
        <begin position="68"/>
        <end position="90"/>
    </location>
</feature>